<evidence type="ECO:0000313" key="3">
    <source>
        <dbReference type="Proteomes" id="UP000515317"/>
    </source>
</evidence>
<feature type="region of interest" description="Disordered" evidence="1">
    <location>
        <begin position="96"/>
        <end position="188"/>
    </location>
</feature>
<protein>
    <recommendedName>
        <fullName evidence="4">Helix-turn-helix domain-containing protein</fullName>
    </recommendedName>
</protein>
<proteinExistence type="predicted"/>
<sequence>MSTQAMAWAWRVEAGSATGRLVLLALAEHSDPVGVSWPSMKRIARFAMTSVGTAKRRLREFEAAGVVVVFPQEEPETGRTTSNRYHLALTRQPESFGKVGKVGLDPEDVRTAEDGEGSKLNPSPPSQQAESGGTQQSEPGGSHLDESGEGLTYVSPLEESDRTIPPLSPELPEPSFAEFAGRHPDPNAMGDAAAIAEWKAMSSSQRRRAYEMAEPYARLFDGKNRGWVRAGHWLKNKMFDDAKLKVQRVSAADFRFVKRDSDEHRSWLVFRFVLTGVRRIYTAYRPSEGCEGWDAPTLLPGFSAPLELPPEGAQAAAGWFFLQRGSQNWGAWQTWLHNCPKPPGSVWARTHSPVDEARGGWWFPHPWPPRADGTFSPLTDAERGADATRMQDEQFLEGGGSL</sequence>
<dbReference type="Pfam" id="PF13730">
    <property type="entry name" value="HTH_36"/>
    <property type="match status" value="1"/>
</dbReference>
<accession>A0A6S6QU81</accession>
<evidence type="ECO:0008006" key="4">
    <source>
        <dbReference type="Google" id="ProtNLM"/>
    </source>
</evidence>
<keyword evidence="3" id="KW-1185">Reference proteome</keyword>
<feature type="compositionally biased region" description="Basic and acidic residues" evidence="1">
    <location>
        <begin position="107"/>
        <end position="117"/>
    </location>
</feature>
<reference evidence="2 3" key="1">
    <citation type="submission" date="2020-08" db="EMBL/GenBank/DDBJ databases">
        <title>Genome sequence of Rhizobiales bacterium strain IZ6.</title>
        <authorList>
            <person name="Nakai R."/>
            <person name="Naganuma T."/>
        </authorList>
    </citation>
    <scope>NUCLEOTIDE SEQUENCE [LARGE SCALE GENOMIC DNA]</scope>
    <source>
        <strain evidence="2 3">IZ6</strain>
    </source>
</reference>
<feature type="compositionally biased region" description="Polar residues" evidence="1">
    <location>
        <begin position="126"/>
        <end position="139"/>
    </location>
</feature>
<dbReference type="Proteomes" id="UP000515317">
    <property type="component" value="Chromosome"/>
</dbReference>
<dbReference type="AlphaFoldDB" id="A0A6S6QU81"/>
<evidence type="ECO:0000256" key="1">
    <source>
        <dbReference type="SAM" id="MobiDB-lite"/>
    </source>
</evidence>
<gene>
    <name evidence="2" type="ORF">IZ6_07630</name>
</gene>
<dbReference type="KEGG" id="tso:IZ6_07630"/>
<evidence type="ECO:0000313" key="2">
    <source>
        <dbReference type="EMBL" id="BCJ90028.1"/>
    </source>
</evidence>
<name>A0A6S6QU81_9HYPH</name>
<dbReference type="EMBL" id="AP023361">
    <property type="protein sequence ID" value="BCJ90028.1"/>
    <property type="molecule type" value="Genomic_DNA"/>
</dbReference>
<organism evidence="2 3">
    <name type="scientific">Terrihabitans soli</name>
    <dbReference type="NCBI Taxonomy" id="708113"/>
    <lineage>
        <taxon>Bacteria</taxon>
        <taxon>Pseudomonadati</taxon>
        <taxon>Pseudomonadota</taxon>
        <taxon>Alphaproteobacteria</taxon>
        <taxon>Hyphomicrobiales</taxon>
        <taxon>Terrihabitans</taxon>
    </lineage>
</organism>